<evidence type="ECO:0000313" key="1">
    <source>
        <dbReference type="EMBL" id="EJD35028.1"/>
    </source>
</evidence>
<organism evidence="1 2">
    <name type="scientific">Auricularia subglabra (strain TFB-10046 / SS5)</name>
    <name type="common">White-rot fungus</name>
    <name type="synonym">Auricularia delicata (strain TFB10046)</name>
    <dbReference type="NCBI Taxonomy" id="717982"/>
    <lineage>
        <taxon>Eukaryota</taxon>
        <taxon>Fungi</taxon>
        <taxon>Dikarya</taxon>
        <taxon>Basidiomycota</taxon>
        <taxon>Agaricomycotina</taxon>
        <taxon>Agaricomycetes</taxon>
        <taxon>Auriculariales</taxon>
        <taxon>Auriculariaceae</taxon>
        <taxon>Auricularia</taxon>
    </lineage>
</organism>
<evidence type="ECO:0000313" key="2">
    <source>
        <dbReference type="Proteomes" id="UP000006514"/>
    </source>
</evidence>
<keyword evidence="2" id="KW-1185">Reference proteome</keyword>
<reference evidence="2" key="1">
    <citation type="journal article" date="2012" name="Science">
        <title>The Paleozoic origin of enzymatic lignin decomposition reconstructed from 31 fungal genomes.</title>
        <authorList>
            <person name="Floudas D."/>
            <person name="Binder M."/>
            <person name="Riley R."/>
            <person name="Barry K."/>
            <person name="Blanchette R.A."/>
            <person name="Henrissat B."/>
            <person name="Martinez A.T."/>
            <person name="Otillar R."/>
            <person name="Spatafora J.W."/>
            <person name="Yadav J.S."/>
            <person name="Aerts A."/>
            <person name="Benoit I."/>
            <person name="Boyd A."/>
            <person name="Carlson A."/>
            <person name="Copeland A."/>
            <person name="Coutinho P.M."/>
            <person name="de Vries R.P."/>
            <person name="Ferreira P."/>
            <person name="Findley K."/>
            <person name="Foster B."/>
            <person name="Gaskell J."/>
            <person name="Glotzer D."/>
            <person name="Gorecki P."/>
            <person name="Heitman J."/>
            <person name="Hesse C."/>
            <person name="Hori C."/>
            <person name="Igarashi K."/>
            <person name="Jurgens J.A."/>
            <person name="Kallen N."/>
            <person name="Kersten P."/>
            <person name="Kohler A."/>
            <person name="Kuees U."/>
            <person name="Kumar T.K.A."/>
            <person name="Kuo A."/>
            <person name="LaButti K."/>
            <person name="Larrondo L.F."/>
            <person name="Lindquist E."/>
            <person name="Ling A."/>
            <person name="Lombard V."/>
            <person name="Lucas S."/>
            <person name="Lundell T."/>
            <person name="Martin R."/>
            <person name="McLaughlin D.J."/>
            <person name="Morgenstern I."/>
            <person name="Morin E."/>
            <person name="Murat C."/>
            <person name="Nagy L.G."/>
            <person name="Nolan M."/>
            <person name="Ohm R.A."/>
            <person name="Patyshakuliyeva A."/>
            <person name="Rokas A."/>
            <person name="Ruiz-Duenas F.J."/>
            <person name="Sabat G."/>
            <person name="Salamov A."/>
            <person name="Samejima M."/>
            <person name="Schmutz J."/>
            <person name="Slot J.C."/>
            <person name="St John F."/>
            <person name="Stenlid J."/>
            <person name="Sun H."/>
            <person name="Sun S."/>
            <person name="Syed K."/>
            <person name="Tsang A."/>
            <person name="Wiebenga A."/>
            <person name="Young D."/>
            <person name="Pisabarro A."/>
            <person name="Eastwood D.C."/>
            <person name="Martin F."/>
            <person name="Cullen D."/>
            <person name="Grigoriev I.V."/>
            <person name="Hibbett D.S."/>
        </authorList>
    </citation>
    <scope>NUCLEOTIDE SEQUENCE [LARGE SCALE GENOMIC DNA]</scope>
    <source>
        <strain evidence="2">TFB10046</strain>
    </source>
</reference>
<gene>
    <name evidence="1" type="ORF">AURDEDRAFT_175901</name>
</gene>
<dbReference type="InParanoid" id="J0WSB3"/>
<dbReference type="Proteomes" id="UP000006514">
    <property type="component" value="Unassembled WGS sequence"/>
</dbReference>
<dbReference type="EMBL" id="JH687908">
    <property type="protein sequence ID" value="EJD35028.1"/>
    <property type="molecule type" value="Genomic_DNA"/>
</dbReference>
<sequence>MATSDSSKTSPAFLLPAAPARRVRLHLLTASQAHFSGLRHVTNDCHAKASIAPSSVITISDFRACGAEDTLDVATGSRCCISPPSMPTCSAVHTGAFSGACGAHANPHRANPWYVRRLLANVFLVLIV</sequence>
<accession>J0WSB3</accession>
<protein>
    <submittedName>
        <fullName evidence="1">Uncharacterized protein</fullName>
    </submittedName>
</protein>
<dbReference type="AlphaFoldDB" id="J0WSB3"/>
<dbReference type="KEGG" id="adl:AURDEDRAFT_175901"/>
<proteinExistence type="predicted"/>
<name>J0WSB3_AURST</name>